<evidence type="ECO:0000259" key="1">
    <source>
        <dbReference type="Pfam" id="PF04230"/>
    </source>
</evidence>
<dbReference type="Pfam" id="PF04230">
    <property type="entry name" value="PS_pyruv_trans"/>
    <property type="match status" value="1"/>
</dbReference>
<organism evidence="2 3">
    <name type="scientific">Fulvivirga sediminis</name>
    <dbReference type="NCBI Taxonomy" id="2803949"/>
    <lineage>
        <taxon>Bacteria</taxon>
        <taxon>Pseudomonadati</taxon>
        <taxon>Bacteroidota</taxon>
        <taxon>Cytophagia</taxon>
        <taxon>Cytophagales</taxon>
        <taxon>Fulvivirgaceae</taxon>
        <taxon>Fulvivirga</taxon>
    </lineage>
</organism>
<keyword evidence="2" id="KW-0808">Transferase</keyword>
<evidence type="ECO:0000313" key="3">
    <source>
        <dbReference type="Proteomes" id="UP000659388"/>
    </source>
</evidence>
<feature type="domain" description="Polysaccharide pyruvyl transferase" evidence="1">
    <location>
        <begin position="71"/>
        <end position="182"/>
    </location>
</feature>
<protein>
    <submittedName>
        <fullName evidence="2">Polysaccharide pyruvyl transferase family protein</fullName>
    </submittedName>
</protein>
<reference evidence="2" key="1">
    <citation type="submission" date="2021-01" db="EMBL/GenBank/DDBJ databases">
        <title>Fulvivirga kasyanovii gen. nov., sp nov., a novel member of the phylum Bacteroidetes isolated from seawater in a mussel farm.</title>
        <authorList>
            <person name="Zhao L.-H."/>
            <person name="Wang Z.-J."/>
        </authorList>
    </citation>
    <scope>NUCLEOTIDE SEQUENCE</scope>
    <source>
        <strain evidence="2">2943</strain>
    </source>
</reference>
<accession>A0A937FBL1</accession>
<keyword evidence="3" id="KW-1185">Reference proteome</keyword>
<dbReference type="InterPro" id="IPR007345">
    <property type="entry name" value="Polysacch_pyruvyl_Trfase"/>
</dbReference>
<evidence type="ECO:0000313" key="2">
    <source>
        <dbReference type="EMBL" id="MBL3658184.1"/>
    </source>
</evidence>
<dbReference type="AlphaFoldDB" id="A0A937FBL1"/>
<proteinExistence type="predicted"/>
<comment type="caution">
    <text evidence="2">The sequence shown here is derived from an EMBL/GenBank/DDBJ whole genome shotgun (WGS) entry which is preliminary data.</text>
</comment>
<dbReference type="EMBL" id="JAESIY010000011">
    <property type="protein sequence ID" value="MBL3658184.1"/>
    <property type="molecule type" value="Genomic_DNA"/>
</dbReference>
<dbReference type="GO" id="GO:0016740">
    <property type="term" value="F:transferase activity"/>
    <property type="evidence" value="ECO:0007669"/>
    <property type="project" value="UniProtKB-KW"/>
</dbReference>
<name>A0A937FBL1_9BACT</name>
<gene>
    <name evidence="2" type="ORF">JL102_18675</name>
</gene>
<dbReference type="Proteomes" id="UP000659388">
    <property type="component" value="Unassembled WGS sequence"/>
</dbReference>
<dbReference type="RefSeq" id="WP_202245978.1">
    <property type="nucleotide sequence ID" value="NZ_JAESIY010000011.1"/>
</dbReference>
<sequence>MKLTYYESANFGDALNPRIFKHYLPDFFDQNSDIQFLGIGSILGFGETQTAPKKVVFSSGYAYGSIPTLDDTYDIFCVRGPKTCEALNIDKSLAVVDGAMLLRNMEVNNEEKKYKFSFMPHWESELKFDWRKIAEQSGINYISPTEDPETVLKKIKQSEVVIAEAMHAAIVADALRVPWIPVRSYKGINNFKWTDWCSSLEMNYSPFQVGSYYHNTDFMREVIRGKMKVKIPNGLLSGVLSSYEVYQSAFLINKLVDKMEHIKTLEPQLSRSNILDSKVEQLLEKFELLKKKY</sequence>